<name>A0A645A8U4_9ZZZZ</name>
<dbReference type="AlphaFoldDB" id="A0A645A8U4"/>
<sequence>MVSRHRRTYGYHRLTRRNIHRAHVPRDIYPDTDPLLADGRRHRYPEPLPHNGGERFLLRSGDGRRQQRLLPGQGAENP</sequence>
<gene>
    <name evidence="2" type="ORF">SDC9_95417</name>
</gene>
<comment type="caution">
    <text evidence="2">The sequence shown here is derived from an EMBL/GenBank/DDBJ whole genome shotgun (WGS) entry which is preliminary data.</text>
</comment>
<evidence type="ECO:0000313" key="2">
    <source>
        <dbReference type="EMBL" id="MPM48691.1"/>
    </source>
</evidence>
<dbReference type="EMBL" id="VSSQ01012207">
    <property type="protein sequence ID" value="MPM48691.1"/>
    <property type="molecule type" value="Genomic_DNA"/>
</dbReference>
<feature type="region of interest" description="Disordered" evidence="1">
    <location>
        <begin position="20"/>
        <end position="78"/>
    </location>
</feature>
<evidence type="ECO:0000256" key="1">
    <source>
        <dbReference type="SAM" id="MobiDB-lite"/>
    </source>
</evidence>
<reference evidence="2" key="1">
    <citation type="submission" date="2019-08" db="EMBL/GenBank/DDBJ databases">
        <authorList>
            <person name="Kucharzyk K."/>
            <person name="Murdoch R.W."/>
            <person name="Higgins S."/>
            <person name="Loffler F."/>
        </authorList>
    </citation>
    <scope>NUCLEOTIDE SEQUENCE</scope>
</reference>
<feature type="compositionally biased region" description="Basic and acidic residues" evidence="1">
    <location>
        <begin position="52"/>
        <end position="65"/>
    </location>
</feature>
<accession>A0A645A8U4</accession>
<proteinExistence type="predicted"/>
<protein>
    <submittedName>
        <fullName evidence="2">Uncharacterized protein</fullName>
    </submittedName>
</protein>
<organism evidence="2">
    <name type="scientific">bioreactor metagenome</name>
    <dbReference type="NCBI Taxonomy" id="1076179"/>
    <lineage>
        <taxon>unclassified sequences</taxon>
        <taxon>metagenomes</taxon>
        <taxon>ecological metagenomes</taxon>
    </lineage>
</organism>